<name>A0A5B7SZH5_9FLAO</name>
<proteinExistence type="predicted"/>
<keyword evidence="2" id="KW-1185">Reference proteome</keyword>
<gene>
    <name evidence="1" type="ORF">FGM00_19655</name>
</gene>
<sequence>MKKLLLTTLFGMFFLVGYSQDRFVLSFDDFQVVEDLNTFQKSHVRFPGQDLVVTINNLHDLQNIGNYLDVFGKTLVVDSMQRTASGTHSIILRREDGRDFYDIFPTLSAELIPLTLYEKTEAMEP</sequence>
<dbReference type="EMBL" id="CP040710">
    <property type="protein sequence ID" value="QCX02224.1"/>
    <property type="molecule type" value="Genomic_DNA"/>
</dbReference>
<dbReference type="KEGG" id="asag:FGM00_19655"/>
<dbReference type="AlphaFoldDB" id="A0A5B7SZH5"/>
<evidence type="ECO:0000313" key="1">
    <source>
        <dbReference type="EMBL" id="QCX02224.1"/>
    </source>
</evidence>
<organism evidence="1 2">
    <name type="scientific">Aggregatimonas sangjinii</name>
    <dbReference type="NCBI Taxonomy" id="2583587"/>
    <lineage>
        <taxon>Bacteria</taxon>
        <taxon>Pseudomonadati</taxon>
        <taxon>Bacteroidota</taxon>
        <taxon>Flavobacteriia</taxon>
        <taxon>Flavobacteriales</taxon>
        <taxon>Flavobacteriaceae</taxon>
        <taxon>Aggregatimonas</taxon>
    </lineage>
</organism>
<evidence type="ECO:0000313" key="2">
    <source>
        <dbReference type="Proteomes" id="UP000310017"/>
    </source>
</evidence>
<dbReference type="RefSeq" id="WP_138854560.1">
    <property type="nucleotide sequence ID" value="NZ_CP040710.1"/>
</dbReference>
<dbReference type="Proteomes" id="UP000310017">
    <property type="component" value="Chromosome"/>
</dbReference>
<reference evidence="1 2" key="1">
    <citation type="submission" date="2019-05" db="EMBL/GenBank/DDBJ databases">
        <title>Genome sequencing of F202Z8.</title>
        <authorList>
            <person name="Kwon Y.M."/>
        </authorList>
    </citation>
    <scope>NUCLEOTIDE SEQUENCE [LARGE SCALE GENOMIC DNA]</scope>
    <source>
        <strain evidence="1 2">F202Z8</strain>
    </source>
</reference>
<dbReference type="OrthoDB" id="1444823at2"/>
<accession>A0A5B7SZH5</accession>
<protein>
    <submittedName>
        <fullName evidence="1">Uncharacterized protein</fullName>
    </submittedName>
</protein>